<name>A0A270NRN6_STEMA</name>
<proteinExistence type="predicted"/>
<evidence type="ECO:0000313" key="4">
    <source>
        <dbReference type="Proteomes" id="UP000216433"/>
    </source>
</evidence>
<keyword evidence="1" id="KW-0732">Signal</keyword>
<comment type="caution">
    <text evidence="3">The sequence shown here is derived from an EMBL/GenBank/DDBJ whole genome shotgun (WGS) entry which is preliminary data.</text>
</comment>
<organism evidence="3 4">
    <name type="scientific">Stenotrophomonas maltophilia</name>
    <name type="common">Pseudomonas maltophilia</name>
    <name type="synonym">Xanthomonas maltophilia</name>
    <dbReference type="NCBI Taxonomy" id="40324"/>
    <lineage>
        <taxon>Bacteria</taxon>
        <taxon>Pseudomonadati</taxon>
        <taxon>Pseudomonadota</taxon>
        <taxon>Gammaproteobacteria</taxon>
        <taxon>Lysobacterales</taxon>
        <taxon>Lysobacteraceae</taxon>
        <taxon>Stenotrophomonas</taxon>
        <taxon>Stenotrophomonas maltophilia group</taxon>
    </lineage>
</organism>
<evidence type="ECO:0000313" key="3">
    <source>
        <dbReference type="EMBL" id="PAM74360.1"/>
    </source>
</evidence>
<gene>
    <name evidence="3" type="ORF">CEK00_02785</name>
</gene>
<dbReference type="AlphaFoldDB" id="A0A270NRN6"/>
<dbReference type="InterPro" id="IPR025240">
    <property type="entry name" value="DUF4189"/>
</dbReference>
<feature type="chain" id="PRO_5012424843" description="DUF4189 domain-containing protein" evidence="1">
    <location>
        <begin position="19"/>
        <end position="168"/>
    </location>
</feature>
<evidence type="ECO:0000256" key="1">
    <source>
        <dbReference type="SAM" id="SignalP"/>
    </source>
</evidence>
<accession>A0A270NRN6</accession>
<dbReference type="EMBL" id="NJGC01000002">
    <property type="protein sequence ID" value="PAM74360.1"/>
    <property type="molecule type" value="Genomic_DNA"/>
</dbReference>
<dbReference type="Pfam" id="PF13827">
    <property type="entry name" value="DUF4189"/>
    <property type="match status" value="1"/>
</dbReference>
<protein>
    <recommendedName>
        <fullName evidence="2">DUF4189 domain-containing protein</fullName>
    </recommendedName>
</protein>
<sequence>MLSLLLILFLVDAPSASAEGRCPPGQYPIGGQGVGGCTPIPGGDSGANATAAPRPTGRWLKTWGAIATAPSGDAGASTGQSSKGAAEKEAISQCARGGASDCRVTMSYKNQCAAMVTPSSLERGGAVTWRAETEALATKLAMDECTKRGSAGCKVFYSACSDAIFQEY</sequence>
<feature type="signal peptide" evidence="1">
    <location>
        <begin position="1"/>
        <end position="18"/>
    </location>
</feature>
<feature type="domain" description="DUF4189" evidence="2">
    <location>
        <begin position="63"/>
        <end position="160"/>
    </location>
</feature>
<reference evidence="3 4" key="1">
    <citation type="submission" date="2017-06" db="EMBL/GenBank/DDBJ databases">
        <title>Genome sequencing and assembly of Stenotrophomonas maltophilia DF07.</title>
        <authorList>
            <person name="Iyer R."/>
        </authorList>
    </citation>
    <scope>NUCLEOTIDE SEQUENCE [LARGE SCALE GENOMIC DNA]</scope>
    <source>
        <strain evidence="3 4">DF07</strain>
    </source>
</reference>
<evidence type="ECO:0000259" key="2">
    <source>
        <dbReference type="Pfam" id="PF13827"/>
    </source>
</evidence>
<dbReference type="Proteomes" id="UP000216433">
    <property type="component" value="Unassembled WGS sequence"/>
</dbReference>